<dbReference type="PANTHER" id="PTHR43222">
    <property type="entry name" value="NUDIX HYDROLASE 23"/>
    <property type="match status" value="1"/>
</dbReference>
<comment type="similarity">
    <text evidence="1 4">Belongs to the Nudix hydrolase family. NudJ subfamily.</text>
</comment>
<dbReference type="GO" id="GO:0017111">
    <property type="term" value="F:ribonucleoside triphosphate phosphatase activity"/>
    <property type="evidence" value="ECO:0007669"/>
    <property type="project" value="InterPro"/>
</dbReference>
<dbReference type="Pfam" id="PF00293">
    <property type="entry name" value="NUDIX"/>
    <property type="match status" value="1"/>
</dbReference>
<protein>
    <recommendedName>
        <fullName evidence="3 4">Phosphatase NudJ</fullName>
        <ecNumber evidence="4">3.6.1.-</ecNumber>
    </recommendedName>
</protein>
<dbReference type="InterPro" id="IPR033713">
    <property type="entry name" value="NudJ"/>
</dbReference>
<keyword evidence="4" id="KW-0460">Magnesium</keyword>
<dbReference type="SUPFAM" id="SSF55811">
    <property type="entry name" value="Nudix"/>
    <property type="match status" value="1"/>
</dbReference>
<evidence type="ECO:0000256" key="4">
    <source>
        <dbReference type="RuleBase" id="RU364043"/>
    </source>
</evidence>
<dbReference type="PROSITE" id="PS51462">
    <property type="entry name" value="NUDIX"/>
    <property type="match status" value="1"/>
</dbReference>
<proteinExistence type="inferred from homology"/>
<keyword evidence="7" id="KW-1185">Reference proteome</keyword>
<accession>A0AA86MJ84</accession>
<keyword evidence="4 6" id="KW-0378">Hydrolase</keyword>
<dbReference type="CDD" id="cd03675">
    <property type="entry name" value="NUDIX_Hydrolase"/>
    <property type="match status" value="1"/>
</dbReference>
<dbReference type="GO" id="GO:0017110">
    <property type="term" value="F:nucleoside diphosphate phosphatase activity"/>
    <property type="evidence" value="ECO:0007669"/>
    <property type="project" value="InterPro"/>
</dbReference>
<dbReference type="InterPro" id="IPR015797">
    <property type="entry name" value="NUDIX_hydrolase-like_dom_sf"/>
</dbReference>
<dbReference type="AlphaFoldDB" id="A0AA86MJ84"/>
<gene>
    <name evidence="4" type="primary">nudJ</name>
    <name evidence="6" type="ORF">RGQ30_26780</name>
</gene>
<comment type="cofactor">
    <cofactor evidence="4">
        <name>Mg(2+)</name>
        <dbReference type="ChEBI" id="CHEBI:18420"/>
    </cofactor>
</comment>
<evidence type="ECO:0000256" key="3">
    <source>
        <dbReference type="ARBA" id="ARBA00015552"/>
    </source>
</evidence>
<evidence type="ECO:0000256" key="1">
    <source>
        <dbReference type="ARBA" id="ARBA00007608"/>
    </source>
</evidence>
<reference evidence="6 7" key="1">
    <citation type="submission" date="2023-10" db="EMBL/GenBank/DDBJ databases">
        <title>Complete Genome Sequence of Limnobacter thiooxidans CS-K2T, Isolated from freshwater lake sediments in Bavaria, Germany.</title>
        <authorList>
            <person name="Naruki M."/>
            <person name="Watanabe A."/>
            <person name="Warashina T."/>
            <person name="Morita T."/>
            <person name="Arakawa K."/>
        </authorList>
    </citation>
    <scope>NUCLEOTIDE SEQUENCE [LARGE SCALE GENOMIC DNA]</scope>
    <source>
        <strain evidence="6 7">CS-K2</strain>
    </source>
</reference>
<dbReference type="Gene3D" id="3.90.79.10">
    <property type="entry name" value="Nucleoside Triphosphate Pyrophosphohydrolase"/>
    <property type="match status" value="1"/>
</dbReference>
<comment type="subunit">
    <text evidence="2 4">Monomer.</text>
</comment>
<name>A0AA86MJ84_9BURK</name>
<dbReference type="RefSeq" id="WP_130557718.1">
    <property type="nucleotide sequence ID" value="NZ_AP028947.1"/>
</dbReference>
<evidence type="ECO:0000313" key="7">
    <source>
        <dbReference type="Proteomes" id="UP001329151"/>
    </source>
</evidence>
<sequence>MSEVWKPSVTVAAIVEHQGKFLMVEEHTTDGIKLNQPAGHLDPGETPQFGAARETLEESAWEVNPVGLLGIYMSRYTSSRTLEDVTYLRFAFAAEVIKHHTDRALDEGIIRTIWMTVEELRATQDQHRSPLVMRCVEDFLNWKAGKQPIMPLEHVYTHPSVLAGPMPPGVS</sequence>
<dbReference type="KEGG" id="lto:RGQ30_26780"/>
<evidence type="ECO:0000259" key="5">
    <source>
        <dbReference type="PROSITE" id="PS51462"/>
    </source>
</evidence>
<dbReference type="GO" id="GO:0004787">
    <property type="term" value="F:thiamine diphosphate phosphatase activity"/>
    <property type="evidence" value="ECO:0007669"/>
    <property type="project" value="InterPro"/>
</dbReference>
<dbReference type="EC" id="3.6.1.-" evidence="4"/>
<feature type="domain" description="Nudix hydrolase" evidence="5">
    <location>
        <begin position="4"/>
        <end position="138"/>
    </location>
</feature>
<evidence type="ECO:0000313" key="6">
    <source>
        <dbReference type="EMBL" id="BET27177.1"/>
    </source>
</evidence>
<dbReference type="EMBL" id="AP028947">
    <property type="protein sequence ID" value="BET27177.1"/>
    <property type="molecule type" value="Genomic_DNA"/>
</dbReference>
<dbReference type="PANTHER" id="PTHR43222:SF11">
    <property type="entry name" value="PHOSPHATASE NUDJ"/>
    <property type="match status" value="1"/>
</dbReference>
<dbReference type="Proteomes" id="UP001329151">
    <property type="component" value="Chromosome"/>
</dbReference>
<organism evidence="6 7">
    <name type="scientific">Limnobacter thiooxidans</name>
    <dbReference type="NCBI Taxonomy" id="131080"/>
    <lineage>
        <taxon>Bacteria</taxon>
        <taxon>Pseudomonadati</taxon>
        <taxon>Pseudomonadota</taxon>
        <taxon>Betaproteobacteria</taxon>
        <taxon>Burkholderiales</taxon>
        <taxon>Burkholderiaceae</taxon>
        <taxon>Limnobacter</taxon>
    </lineage>
</organism>
<dbReference type="InterPro" id="IPR000086">
    <property type="entry name" value="NUDIX_hydrolase_dom"/>
</dbReference>
<evidence type="ECO:0000256" key="2">
    <source>
        <dbReference type="ARBA" id="ARBA00011245"/>
    </source>
</evidence>